<feature type="compositionally biased region" description="Polar residues" evidence="8">
    <location>
        <begin position="301"/>
        <end position="310"/>
    </location>
</feature>
<feature type="region of interest" description="Disordered" evidence="8">
    <location>
        <begin position="888"/>
        <end position="1274"/>
    </location>
</feature>
<comment type="subcellular location">
    <subcellularLocation>
        <location evidence="2">Cytoplasm</location>
        <location evidence="2">Cytoskeleton</location>
        <location evidence="2">Spindle</location>
    </subcellularLocation>
    <subcellularLocation>
        <location evidence="1">Nucleus</location>
    </subcellularLocation>
</comment>
<feature type="compositionally biased region" description="Acidic residues" evidence="8">
    <location>
        <begin position="510"/>
        <end position="523"/>
    </location>
</feature>
<name>A0AAE0PFF1_SORBR</name>
<feature type="compositionally biased region" description="Acidic residues" evidence="8">
    <location>
        <begin position="128"/>
        <end position="138"/>
    </location>
</feature>
<feature type="compositionally biased region" description="Acidic residues" evidence="8">
    <location>
        <begin position="592"/>
        <end position="602"/>
    </location>
</feature>
<keyword evidence="4" id="KW-0963">Cytoplasm</keyword>
<feature type="compositionally biased region" description="Low complexity" evidence="8">
    <location>
        <begin position="282"/>
        <end position="291"/>
    </location>
</feature>
<evidence type="ECO:0000256" key="1">
    <source>
        <dbReference type="ARBA" id="ARBA00004123"/>
    </source>
</evidence>
<evidence type="ECO:0000313" key="12">
    <source>
        <dbReference type="Proteomes" id="UP001281003"/>
    </source>
</evidence>
<dbReference type="PANTHER" id="PTHR13142:SF1">
    <property type="entry name" value="INNER CENTROMERE PROTEIN"/>
    <property type="match status" value="1"/>
</dbReference>
<keyword evidence="9" id="KW-0812">Transmembrane</keyword>
<sequence>MAMRKAPRLPVGSAAWVAEERTSALKVAEEEVEEFSYAARNEMDWLNEHMEDIFSGENQMNITEIFKTPARPRGKTPRTIRKAPNTEVRVQPLASIFSATPQGTPNPFVLAPPANNSSWTPKIRPDTPEPEAEADDEADVPKNPTTPSTRRVSPRKSAAAEAAKSPSPVKNAAAPSRQPSPVKPMNNTSMRPPTSPAKPVAATPSKVVRSPFKHLNGSPLPILSKSPTPVKASDSGYYGSQNLDMMEVDVIEKVANADVEMEEAAHEPTVEFTQETTQVPSQQTTQEATQEPTEDIIRPSQELSQESTQEVLAEHQVESQDLGLEPSPTKSKKHASPVPQETVELPERTTPSEEPVEPTIQYPRLPSPELDVARSSSPVHMLVPSPTKSIHAPTPKKAVSPVKAPSPMKMASPEKRLSPEKQASPVKMASPQKAPSPEKLSFSERISALEKEGSPVPVESQEKAVALRKSIPPLAPSPKKRSPEKAAVVEQQPKTPAPFVFQAQQPKDNDVDELADDKMDDEANSSMEASSPISPVKRLSSLNFASLPAREPMTSKKSLGGNRMSRTSHVDRTSFYHRQTGGKSLGHTTRQDDDDDEMDVDDDHTQEPRTAKSYTQRLQDQISMLGKGQSMGPRPSKSIAHLLPAQQPASTSQVPTTQPVPEPSKSSPKKPPFVTPRAFPTPGAFPLDDDDDWIGPPSKGADMSTPMVWNARKDTRLSQPMEGMNLFAREASPTLGESFMENRHDSPSKAPVIQEPPAASSASHIKSASVPMLPNVNELSVPKSASPQKEASASTSNLNTMPANEPASPFKSPSKAFHGNTLERVKNKFSSLMKSSKGLLPSSAPNAEAKLTSLFTTPSTAKLEENHDLSEASFKTADHVVYPDLSHAQAEAPVAATPIRPTRKTRASSERERKEAEEREKERKKEEKEAKQYAKQNEKFEKMREKEAEKARLFQQEQERQAEAERRAAEQRELEQQKKEQEKLTKARPQSKQLFETPGPSKSAPKSPKKATRTSLRRGAKQGDAEKEEADVDMADVTISTKPPQSIPRPPSAQASRGTGIKRPVRPTKEALTRAKPAPTRIRVNTTSSQQGAFHTSTNSVLSTTSQESLGQSHGRQQLVSKASTSSLTKKPSLQSLKGSYSSTVGRPKALELAAKQKEQEEREIQRRRDQKAENERKRAEMKEEEARKQAAAAKKAAIEQAKRTRAPPPPSRSQPNGPPDHLAESRQPSRPNSRLGSTLHDSRPVNAVLGKAASKRPLTQVQDAHQDSKRIRVSEDFDADIEMAEGNTKKAKSIRGAPVRPSAVRPSGVRPSAPVRQPSVGFKKDTTSKSIFASNYNNVPHAPPPPSRTVDLFKKTTVNQIKTGHALDTAQFQKGNHIPFANNPNAGPSSGQVGGSSRHPLQTPARPGAPTNRALAHTSASKPPTRTSPRLAAIQAGDSIELPEIQTDDEDAVDTPRPSTSNPNLRSSLNGGNWTDSPYLKAQLLAQEQLDPMVIFGPPAPLNMEEVFSKDKSRHHRFRARTSSANWEGQDKLTSEEVERDREARERMRREGGGVGGWGGLWANPLGTFKYQPRYVIIAVLCDWVVGLFLVFGLPRKGVFKELLFAAFLPPRIRKDKELLLRKVMVWFIAFSGLLRTNSCYYGG</sequence>
<dbReference type="Pfam" id="PF03941">
    <property type="entry name" value="INCENP_ARK-bind"/>
    <property type="match status" value="1"/>
</dbReference>
<comment type="caution">
    <text evidence="11">The sequence shown here is derived from an EMBL/GenBank/DDBJ whole genome shotgun (WGS) entry which is preliminary data.</text>
</comment>
<feature type="region of interest" description="Disordered" evidence="8">
    <location>
        <begin position="98"/>
        <end position="240"/>
    </location>
</feature>
<keyword evidence="12" id="KW-1185">Reference proteome</keyword>
<keyword evidence="6" id="KW-0206">Cytoskeleton</keyword>
<feature type="compositionally biased region" description="Polar residues" evidence="8">
    <location>
        <begin position="647"/>
        <end position="657"/>
    </location>
</feature>
<feature type="compositionally biased region" description="Polar residues" evidence="8">
    <location>
        <begin position="1083"/>
        <end position="1145"/>
    </location>
</feature>
<keyword evidence="7" id="KW-0539">Nucleus</keyword>
<feature type="compositionally biased region" description="Polar residues" evidence="8">
    <location>
        <begin position="1419"/>
        <end position="1429"/>
    </location>
</feature>
<feature type="compositionally biased region" description="Polar residues" evidence="8">
    <location>
        <begin position="1383"/>
        <end position="1392"/>
    </location>
</feature>
<feature type="region of interest" description="Disordered" evidence="8">
    <location>
        <begin position="1286"/>
        <end position="1357"/>
    </location>
</feature>
<dbReference type="InterPro" id="IPR005635">
    <property type="entry name" value="Inner_centromere_prot_ARK-bd"/>
</dbReference>
<feature type="compositionally biased region" description="Polar residues" evidence="8">
    <location>
        <begin position="612"/>
        <end position="622"/>
    </location>
</feature>
<protein>
    <recommendedName>
        <fullName evidence="10">Inner centromere protein ARK-binding domain-containing protein</fullName>
    </recommendedName>
</protein>
<dbReference type="GO" id="GO:0007059">
    <property type="term" value="P:chromosome segregation"/>
    <property type="evidence" value="ECO:0007669"/>
    <property type="project" value="UniProtKB-KW"/>
</dbReference>
<evidence type="ECO:0000259" key="10">
    <source>
        <dbReference type="Pfam" id="PF03941"/>
    </source>
</evidence>
<evidence type="ECO:0000256" key="6">
    <source>
        <dbReference type="ARBA" id="ARBA00023212"/>
    </source>
</evidence>
<evidence type="ECO:0000256" key="8">
    <source>
        <dbReference type="SAM" id="MobiDB-lite"/>
    </source>
</evidence>
<feature type="compositionally biased region" description="Basic and acidic residues" evidence="8">
    <location>
        <begin position="1265"/>
        <end position="1274"/>
    </location>
</feature>
<feature type="compositionally biased region" description="Polar residues" evidence="8">
    <location>
        <begin position="524"/>
        <end position="533"/>
    </location>
</feature>
<accession>A0AAE0PFF1</accession>
<feature type="compositionally biased region" description="Basic and acidic residues" evidence="8">
    <location>
        <begin position="1530"/>
        <end position="1539"/>
    </location>
</feature>
<keyword evidence="9" id="KW-1133">Transmembrane helix</keyword>
<feature type="domain" description="Inner centromere protein ARK-binding" evidence="10">
    <location>
        <begin position="1445"/>
        <end position="1509"/>
    </location>
</feature>
<feature type="compositionally biased region" description="Basic and acidic residues" evidence="8">
    <location>
        <begin position="907"/>
        <end position="985"/>
    </location>
</feature>
<evidence type="ECO:0000256" key="2">
    <source>
        <dbReference type="ARBA" id="ARBA00004186"/>
    </source>
</evidence>
<proteinExistence type="inferred from homology"/>
<feature type="region of interest" description="Disordered" evidence="8">
    <location>
        <begin position="1376"/>
        <end position="1474"/>
    </location>
</feature>
<organism evidence="11 12">
    <name type="scientific">Sordaria brevicollis</name>
    <dbReference type="NCBI Taxonomy" id="83679"/>
    <lineage>
        <taxon>Eukaryota</taxon>
        <taxon>Fungi</taxon>
        <taxon>Dikarya</taxon>
        <taxon>Ascomycota</taxon>
        <taxon>Pezizomycotina</taxon>
        <taxon>Sordariomycetes</taxon>
        <taxon>Sordariomycetidae</taxon>
        <taxon>Sordariales</taxon>
        <taxon>Sordariaceae</taxon>
        <taxon>Sordaria</taxon>
    </lineage>
</organism>
<reference evidence="11" key="2">
    <citation type="submission" date="2023-07" db="EMBL/GenBank/DDBJ databases">
        <authorList>
            <consortium name="Lawrence Berkeley National Laboratory"/>
            <person name="Haridas S."/>
            <person name="Hensen N."/>
            <person name="Bonometti L."/>
            <person name="Westerberg I."/>
            <person name="Brannstrom I.O."/>
            <person name="Guillou S."/>
            <person name="Cros-Aarteil S."/>
            <person name="Calhoun S."/>
            <person name="Kuo A."/>
            <person name="Mondo S."/>
            <person name="Pangilinan J."/>
            <person name="Riley R."/>
            <person name="LaButti K."/>
            <person name="Andreopoulos B."/>
            <person name="Lipzen A."/>
            <person name="Chen C."/>
            <person name="Yanf M."/>
            <person name="Daum C."/>
            <person name="Ng V."/>
            <person name="Clum A."/>
            <person name="Steindorff A."/>
            <person name="Ohm R."/>
            <person name="Martin F."/>
            <person name="Silar P."/>
            <person name="Natvig D."/>
            <person name="Lalanne C."/>
            <person name="Gautier V."/>
            <person name="Ament-velasquez S.L."/>
            <person name="Kruys A."/>
            <person name="Hutchinson M.I."/>
            <person name="Powell A.J."/>
            <person name="Barry K."/>
            <person name="Miller A.N."/>
            <person name="Grigoriev I.V."/>
            <person name="Debuchy R."/>
            <person name="Gladieux P."/>
            <person name="Thoren M.H."/>
            <person name="Johannesson H."/>
        </authorList>
    </citation>
    <scope>NUCLEOTIDE SEQUENCE</scope>
    <source>
        <strain evidence="11">FGSC 1904</strain>
    </source>
</reference>
<keyword evidence="5" id="KW-0159">Chromosome partition</keyword>
<evidence type="ECO:0000256" key="3">
    <source>
        <dbReference type="ARBA" id="ARBA00010042"/>
    </source>
</evidence>
<feature type="compositionally biased region" description="Low complexity" evidence="8">
    <location>
        <begin position="155"/>
        <end position="170"/>
    </location>
</feature>
<comment type="similarity">
    <text evidence="3">Belongs to the INCENP family.</text>
</comment>
<dbReference type="GO" id="GO:0005819">
    <property type="term" value="C:spindle"/>
    <property type="evidence" value="ECO:0007669"/>
    <property type="project" value="UniProtKB-SubCell"/>
</dbReference>
<evidence type="ECO:0000256" key="9">
    <source>
        <dbReference type="SAM" id="Phobius"/>
    </source>
</evidence>
<evidence type="ECO:0000256" key="4">
    <source>
        <dbReference type="ARBA" id="ARBA00022490"/>
    </source>
</evidence>
<feature type="region of interest" description="Disordered" evidence="8">
    <location>
        <begin position="1520"/>
        <end position="1539"/>
    </location>
</feature>
<dbReference type="Proteomes" id="UP001281003">
    <property type="component" value="Unassembled WGS sequence"/>
</dbReference>
<feature type="compositionally biased region" description="Polar residues" evidence="8">
    <location>
        <begin position="1458"/>
        <end position="1474"/>
    </location>
</feature>
<feature type="compositionally biased region" description="Polar residues" evidence="8">
    <location>
        <begin position="1227"/>
        <end position="1237"/>
    </location>
</feature>
<feature type="compositionally biased region" description="Basic and acidic residues" evidence="8">
    <location>
        <begin position="1155"/>
        <end position="1189"/>
    </location>
</feature>
<feature type="compositionally biased region" description="Polar residues" evidence="8">
    <location>
        <begin position="1329"/>
        <end position="1339"/>
    </location>
</feature>
<feature type="compositionally biased region" description="Basic residues" evidence="8">
    <location>
        <begin position="1007"/>
        <end position="1020"/>
    </location>
</feature>
<evidence type="ECO:0000313" key="11">
    <source>
        <dbReference type="EMBL" id="KAK3398834.1"/>
    </source>
</evidence>
<evidence type="ECO:0000256" key="7">
    <source>
        <dbReference type="ARBA" id="ARBA00023242"/>
    </source>
</evidence>
<feature type="compositionally biased region" description="Polar residues" evidence="8">
    <location>
        <begin position="271"/>
        <end position="281"/>
    </location>
</feature>
<keyword evidence="9" id="KW-0472">Membrane</keyword>
<feature type="compositionally biased region" description="Pro residues" evidence="8">
    <location>
        <begin position="1207"/>
        <end position="1219"/>
    </location>
</feature>
<feature type="region of interest" description="Disordered" evidence="8">
    <location>
        <begin position="261"/>
        <end position="707"/>
    </location>
</feature>
<feature type="compositionally biased region" description="Low complexity" evidence="8">
    <location>
        <begin position="758"/>
        <end position="769"/>
    </location>
</feature>
<dbReference type="PANTHER" id="PTHR13142">
    <property type="entry name" value="INNER CENTROMERE PROTEIN"/>
    <property type="match status" value="1"/>
</dbReference>
<feature type="compositionally biased region" description="Polar residues" evidence="8">
    <location>
        <begin position="783"/>
        <end position="802"/>
    </location>
</feature>
<dbReference type="GO" id="GO:0005634">
    <property type="term" value="C:nucleus"/>
    <property type="evidence" value="ECO:0007669"/>
    <property type="project" value="UniProtKB-SubCell"/>
</dbReference>
<evidence type="ECO:0000256" key="5">
    <source>
        <dbReference type="ARBA" id="ARBA00022829"/>
    </source>
</evidence>
<dbReference type="EMBL" id="JAUTDP010000006">
    <property type="protein sequence ID" value="KAK3398834.1"/>
    <property type="molecule type" value="Genomic_DNA"/>
</dbReference>
<feature type="region of interest" description="Disordered" evidence="8">
    <location>
        <begin position="732"/>
        <end position="817"/>
    </location>
</feature>
<reference evidence="11" key="1">
    <citation type="journal article" date="2023" name="Mol. Phylogenet. Evol.">
        <title>Genome-scale phylogeny and comparative genomics of the fungal order Sordariales.</title>
        <authorList>
            <person name="Hensen N."/>
            <person name="Bonometti L."/>
            <person name="Westerberg I."/>
            <person name="Brannstrom I.O."/>
            <person name="Guillou S."/>
            <person name="Cros-Aarteil S."/>
            <person name="Calhoun S."/>
            <person name="Haridas S."/>
            <person name="Kuo A."/>
            <person name="Mondo S."/>
            <person name="Pangilinan J."/>
            <person name="Riley R."/>
            <person name="LaButti K."/>
            <person name="Andreopoulos B."/>
            <person name="Lipzen A."/>
            <person name="Chen C."/>
            <person name="Yan M."/>
            <person name="Daum C."/>
            <person name="Ng V."/>
            <person name="Clum A."/>
            <person name="Steindorff A."/>
            <person name="Ohm R.A."/>
            <person name="Martin F."/>
            <person name="Silar P."/>
            <person name="Natvig D.O."/>
            <person name="Lalanne C."/>
            <person name="Gautier V."/>
            <person name="Ament-Velasquez S.L."/>
            <person name="Kruys A."/>
            <person name="Hutchinson M.I."/>
            <person name="Powell A.J."/>
            <person name="Barry K."/>
            <person name="Miller A.N."/>
            <person name="Grigoriev I.V."/>
            <person name="Debuchy R."/>
            <person name="Gladieux P."/>
            <person name="Hiltunen Thoren M."/>
            <person name="Johannesson H."/>
        </authorList>
    </citation>
    <scope>NUCLEOTIDE SEQUENCE</scope>
    <source>
        <strain evidence="11">FGSC 1904</strain>
    </source>
</reference>
<feature type="transmembrane region" description="Helical" evidence="9">
    <location>
        <begin position="1576"/>
        <end position="1595"/>
    </location>
</feature>
<gene>
    <name evidence="11" type="ORF">B0T20DRAFT_438211</name>
</gene>